<evidence type="ECO:0000313" key="7">
    <source>
        <dbReference type="EMBL" id="EDW32810.1"/>
    </source>
</evidence>
<accession>B4H4X4</accession>
<dbReference type="EMBL" id="CH479210">
    <property type="protein sequence ID" value="EDW32810.1"/>
    <property type="molecule type" value="Genomic_DNA"/>
</dbReference>
<gene>
    <name evidence="7" type="primary">Dper\GL10148</name>
    <name evidence="7" type="ORF">Dper_GL10148</name>
</gene>
<dbReference type="PANTHER" id="PTHR23403">
    <property type="entry name" value="TREHALASE"/>
    <property type="match status" value="1"/>
</dbReference>
<organism evidence="8">
    <name type="scientific">Drosophila persimilis</name>
    <name type="common">Fruit fly</name>
    <dbReference type="NCBI Taxonomy" id="7234"/>
    <lineage>
        <taxon>Eukaryota</taxon>
        <taxon>Metazoa</taxon>
        <taxon>Ecdysozoa</taxon>
        <taxon>Arthropoda</taxon>
        <taxon>Hexapoda</taxon>
        <taxon>Insecta</taxon>
        <taxon>Pterygota</taxon>
        <taxon>Neoptera</taxon>
        <taxon>Endopterygota</taxon>
        <taxon>Diptera</taxon>
        <taxon>Brachycera</taxon>
        <taxon>Muscomorpha</taxon>
        <taxon>Ephydroidea</taxon>
        <taxon>Drosophilidae</taxon>
        <taxon>Drosophila</taxon>
        <taxon>Sophophora</taxon>
    </lineage>
</organism>
<comment type="similarity">
    <text evidence="2">Belongs to the glycosyl hydrolase 37 family.</text>
</comment>
<evidence type="ECO:0000256" key="5">
    <source>
        <dbReference type="ARBA" id="ARBA00030473"/>
    </source>
</evidence>
<dbReference type="GO" id="GO:0004555">
    <property type="term" value="F:alpha,alpha-trehalase activity"/>
    <property type="evidence" value="ECO:0007669"/>
    <property type="project" value="UniProtKB-EC"/>
</dbReference>
<protein>
    <recommendedName>
        <fullName evidence="4">Trehalase</fullName>
        <ecNumber evidence="3">3.2.1.28</ecNumber>
    </recommendedName>
    <alternativeName>
        <fullName evidence="5">Alpha,alpha-trehalase</fullName>
    </alternativeName>
    <alternativeName>
        <fullName evidence="6">Alpha,alpha-trehalose glucohydrolase</fullName>
    </alternativeName>
</protein>
<dbReference type="Proteomes" id="UP000008744">
    <property type="component" value="Unassembled WGS sequence"/>
</dbReference>
<keyword evidence="8" id="KW-1185">Reference proteome</keyword>
<dbReference type="PANTHER" id="PTHR23403:SF1">
    <property type="entry name" value="TREHALASE"/>
    <property type="match status" value="1"/>
</dbReference>
<evidence type="ECO:0000256" key="4">
    <source>
        <dbReference type="ARBA" id="ARBA00019905"/>
    </source>
</evidence>
<evidence type="ECO:0000256" key="2">
    <source>
        <dbReference type="ARBA" id="ARBA00005615"/>
    </source>
</evidence>
<proteinExistence type="inferred from homology"/>
<dbReference type="GO" id="GO:0005993">
    <property type="term" value="P:trehalose catabolic process"/>
    <property type="evidence" value="ECO:0007669"/>
    <property type="project" value="TreeGrafter"/>
</dbReference>
<evidence type="ECO:0000313" key="8">
    <source>
        <dbReference type="Proteomes" id="UP000008744"/>
    </source>
</evidence>
<dbReference type="InterPro" id="IPR012341">
    <property type="entry name" value="6hp_glycosidase-like_sf"/>
</dbReference>
<dbReference type="OrthoDB" id="3542292at2759"/>
<reference evidence="7 8" key="1">
    <citation type="journal article" date="2007" name="Nature">
        <title>Evolution of genes and genomes on the Drosophila phylogeny.</title>
        <authorList>
            <consortium name="Drosophila 12 Genomes Consortium"/>
            <person name="Clark A.G."/>
            <person name="Eisen M.B."/>
            <person name="Smith D.R."/>
            <person name="Bergman C.M."/>
            <person name="Oliver B."/>
            <person name="Markow T.A."/>
            <person name="Kaufman T.C."/>
            <person name="Kellis M."/>
            <person name="Gelbart W."/>
            <person name="Iyer V.N."/>
            <person name="Pollard D.A."/>
            <person name="Sackton T.B."/>
            <person name="Larracuente A.M."/>
            <person name="Singh N.D."/>
            <person name="Abad J.P."/>
            <person name="Abt D.N."/>
            <person name="Adryan B."/>
            <person name="Aguade M."/>
            <person name="Akashi H."/>
            <person name="Anderson W.W."/>
            <person name="Aquadro C.F."/>
            <person name="Ardell D.H."/>
            <person name="Arguello R."/>
            <person name="Artieri C.G."/>
            <person name="Barbash D.A."/>
            <person name="Barker D."/>
            <person name="Barsanti P."/>
            <person name="Batterham P."/>
            <person name="Batzoglou S."/>
            <person name="Begun D."/>
            <person name="Bhutkar A."/>
            <person name="Blanco E."/>
            <person name="Bosak S.A."/>
            <person name="Bradley R.K."/>
            <person name="Brand A.D."/>
            <person name="Brent M.R."/>
            <person name="Brooks A.N."/>
            <person name="Brown R.H."/>
            <person name="Butlin R.K."/>
            <person name="Caggese C."/>
            <person name="Calvi B.R."/>
            <person name="Bernardo de Carvalho A."/>
            <person name="Caspi A."/>
            <person name="Castrezana S."/>
            <person name="Celniker S.E."/>
            <person name="Chang J.L."/>
            <person name="Chapple C."/>
            <person name="Chatterji S."/>
            <person name="Chinwalla A."/>
            <person name="Civetta A."/>
            <person name="Clifton S.W."/>
            <person name="Comeron J.M."/>
            <person name="Costello J.C."/>
            <person name="Coyne J.A."/>
            <person name="Daub J."/>
            <person name="David R.G."/>
            <person name="Delcher A.L."/>
            <person name="Delehaunty K."/>
            <person name="Do C.B."/>
            <person name="Ebling H."/>
            <person name="Edwards K."/>
            <person name="Eickbush T."/>
            <person name="Evans J.D."/>
            <person name="Filipski A."/>
            <person name="Findeiss S."/>
            <person name="Freyhult E."/>
            <person name="Fulton L."/>
            <person name="Fulton R."/>
            <person name="Garcia A.C."/>
            <person name="Gardiner A."/>
            <person name="Garfield D.A."/>
            <person name="Garvin B.E."/>
            <person name="Gibson G."/>
            <person name="Gilbert D."/>
            <person name="Gnerre S."/>
            <person name="Godfrey J."/>
            <person name="Good R."/>
            <person name="Gotea V."/>
            <person name="Gravely B."/>
            <person name="Greenberg A.J."/>
            <person name="Griffiths-Jones S."/>
            <person name="Gross S."/>
            <person name="Guigo R."/>
            <person name="Gustafson E.A."/>
            <person name="Haerty W."/>
            <person name="Hahn M.W."/>
            <person name="Halligan D.L."/>
            <person name="Halpern A.L."/>
            <person name="Halter G.M."/>
            <person name="Han M.V."/>
            <person name="Heger A."/>
            <person name="Hillier L."/>
            <person name="Hinrichs A.S."/>
            <person name="Holmes I."/>
            <person name="Hoskins R.A."/>
            <person name="Hubisz M.J."/>
            <person name="Hultmark D."/>
            <person name="Huntley M.A."/>
            <person name="Jaffe D.B."/>
            <person name="Jagadeeshan S."/>
            <person name="Jeck W.R."/>
            <person name="Johnson J."/>
            <person name="Jones C.D."/>
            <person name="Jordan W.C."/>
            <person name="Karpen G.H."/>
            <person name="Kataoka E."/>
            <person name="Keightley P.D."/>
            <person name="Kheradpour P."/>
            <person name="Kirkness E.F."/>
            <person name="Koerich L.B."/>
            <person name="Kristiansen K."/>
            <person name="Kudrna D."/>
            <person name="Kulathinal R.J."/>
            <person name="Kumar S."/>
            <person name="Kwok R."/>
            <person name="Lander E."/>
            <person name="Langley C.H."/>
            <person name="Lapoint R."/>
            <person name="Lazzaro B.P."/>
            <person name="Lee S.J."/>
            <person name="Levesque L."/>
            <person name="Li R."/>
            <person name="Lin C.F."/>
            <person name="Lin M.F."/>
            <person name="Lindblad-Toh K."/>
            <person name="Llopart A."/>
            <person name="Long M."/>
            <person name="Low L."/>
            <person name="Lozovsky E."/>
            <person name="Lu J."/>
            <person name="Luo M."/>
            <person name="Machado C.A."/>
            <person name="Makalowski W."/>
            <person name="Marzo M."/>
            <person name="Matsuda M."/>
            <person name="Matzkin L."/>
            <person name="McAllister B."/>
            <person name="McBride C.S."/>
            <person name="McKernan B."/>
            <person name="McKernan K."/>
            <person name="Mendez-Lago M."/>
            <person name="Minx P."/>
            <person name="Mollenhauer M.U."/>
            <person name="Montooth K."/>
            <person name="Mount S.M."/>
            <person name="Mu X."/>
            <person name="Myers E."/>
            <person name="Negre B."/>
            <person name="Newfeld S."/>
            <person name="Nielsen R."/>
            <person name="Noor M.A."/>
            <person name="O'Grady P."/>
            <person name="Pachter L."/>
            <person name="Papaceit M."/>
            <person name="Parisi M.J."/>
            <person name="Parisi M."/>
            <person name="Parts L."/>
            <person name="Pedersen J.S."/>
            <person name="Pesole G."/>
            <person name="Phillippy A.M."/>
            <person name="Ponting C.P."/>
            <person name="Pop M."/>
            <person name="Porcelli D."/>
            <person name="Powell J.R."/>
            <person name="Prohaska S."/>
            <person name="Pruitt K."/>
            <person name="Puig M."/>
            <person name="Quesneville H."/>
            <person name="Ram K.R."/>
            <person name="Rand D."/>
            <person name="Rasmussen M.D."/>
            <person name="Reed L.K."/>
            <person name="Reenan R."/>
            <person name="Reily A."/>
            <person name="Remington K.A."/>
            <person name="Rieger T.T."/>
            <person name="Ritchie M.G."/>
            <person name="Robin C."/>
            <person name="Rogers Y.H."/>
            <person name="Rohde C."/>
            <person name="Rozas J."/>
            <person name="Rubenfield M.J."/>
            <person name="Ruiz A."/>
            <person name="Russo S."/>
            <person name="Salzberg S.L."/>
            <person name="Sanchez-Gracia A."/>
            <person name="Saranga D.J."/>
            <person name="Sato H."/>
            <person name="Schaeffer S.W."/>
            <person name="Schatz M.C."/>
            <person name="Schlenke T."/>
            <person name="Schwartz R."/>
            <person name="Segarra C."/>
            <person name="Singh R.S."/>
            <person name="Sirot L."/>
            <person name="Sirota M."/>
            <person name="Sisneros N.B."/>
            <person name="Smith C.D."/>
            <person name="Smith T.F."/>
            <person name="Spieth J."/>
            <person name="Stage D.E."/>
            <person name="Stark A."/>
            <person name="Stephan W."/>
            <person name="Strausberg R.L."/>
            <person name="Strempel S."/>
            <person name="Sturgill D."/>
            <person name="Sutton G."/>
            <person name="Sutton G.G."/>
            <person name="Tao W."/>
            <person name="Teichmann S."/>
            <person name="Tobari Y.N."/>
            <person name="Tomimura Y."/>
            <person name="Tsolas J.M."/>
            <person name="Valente V.L."/>
            <person name="Venter E."/>
            <person name="Venter J.C."/>
            <person name="Vicario S."/>
            <person name="Vieira F.G."/>
            <person name="Vilella A.J."/>
            <person name="Villasante A."/>
            <person name="Walenz B."/>
            <person name="Wang J."/>
            <person name="Wasserman M."/>
            <person name="Watts T."/>
            <person name="Wilson D."/>
            <person name="Wilson R.K."/>
            <person name="Wing R.A."/>
            <person name="Wolfner M.F."/>
            <person name="Wong A."/>
            <person name="Wong G.K."/>
            <person name="Wu C.I."/>
            <person name="Wu G."/>
            <person name="Yamamoto D."/>
            <person name="Yang H.P."/>
            <person name="Yang S.P."/>
            <person name="Yorke J.A."/>
            <person name="Yoshida K."/>
            <person name="Zdobnov E."/>
            <person name="Zhang P."/>
            <person name="Zhang Y."/>
            <person name="Zimin A.V."/>
            <person name="Baldwin J."/>
            <person name="Abdouelleil A."/>
            <person name="Abdulkadir J."/>
            <person name="Abebe A."/>
            <person name="Abera B."/>
            <person name="Abreu J."/>
            <person name="Acer S.C."/>
            <person name="Aftuck L."/>
            <person name="Alexander A."/>
            <person name="An P."/>
            <person name="Anderson E."/>
            <person name="Anderson S."/>
            <person name="Arachi H."/>
            <person name="Azer M."/>
            <person name="Bachantsang P."/>
            <person name="Barry A."/>
            <person name="Bayul T."/>
            <person name="Berlin A."/>
            <person name="Bessette D."/>
            <person name="Bloom T."/>
            <person name="Blye J."/>
            <person name="Boguslavskiy L."/>
            <person name="Bonnet C."/>
            <person name="Boukhgalter B."/>
            <person name="Bourzgui I."/>
            <person name="Brown A."/>
            <person name="Cahill P."/>
            <person name="Channer S."/>
            <person name="Cheshatsang Y."/>
            <person name="Chuda L."/>
            <person name="Citroen M."/>
            <person name="Collymore A."/>
            <person name="Cooke P."/>
            <person name="Costello M."/>
            <person name="D'Aco K."/>
            <person name="Daza R."/>
            <person name="De Haan G."/>
            <person name="DeGray S."/>
            <person name="DeMaso C."/>
            <person name="Dhargay N."/>
            <person name="Dooley K."/>
            <person name="Dooley E."/>
            <person name="Doricent M."/>
            <person name="Dorje P."/>
            <person name="Dorjee K."/>
            <person name="Dupes A."/>
            <person name="Elong R."/>
            <person name="Falk J."/>
            <person name="Farina A."/>
            <person name="Faro S."/>
            <person name="Ferguson D."/>
            <person name="Fisher S."/>
            <person name="Foley C.D."/>
            <person name="Franke A."/>
            <person name="Friedrich D."/>
            <person name="Gadbois L."/>
            <person name="Gearin G."/>
            <person name="Gearin C.R."/>
            <person name="Giannoukos G."/>
            <person name="Goode T."/>
            <person name="Graham J."/>
            <person name="Grandbois E."/>
            <person name="Grewal S."/>
            <person name="Gyaltsen K."/>
            <person name="Hafez N."/>
            <person name="Hagos B."/>
            <person name="Hall J."/>
            <person name="Henson C."/>
            <person name="Hollinger A."/>
            <person name="Honan T."/>
            <person name="Huard M.D."/>
            <person name="Hughes L."/>
            <person name="Hurhula B."/>
            <person name="Husby M.E."/>
            <person name="Kamat A."/>
            <person name="Kanga B."/>
            <person name="Kashin S."/>
            <person name="Khazanovich D."/>
            <person name="Kisner P."/>
            <person name="Lance K."/>
            <person name="Lara M."/>
            <person name="Lee W."/>
            <person name="Lennon N."/>
            <person name="Letendre F."/>
            <person name="LeVine R."/>
            <person name="Lipovsky A."/>
            <person name="Liu X."/>
            <person name="Liu J."/>
            <person name="Liu S."/>
            <person name="Lokyitsang T."/>
            <person name="Lokyitsang Y."/>
            <person name="Lubonja R."/>
            <person name="Lui A."/>
            <person name="MacDonald P."/>
            <person name="Magnisalis V."/>
            <person name="Maru K."/>
            <person name="Matthews C."/>
            <person name="McCusker W."/>
            <person name="McDonough S."/>
            <person name="Mehta T."/>
            <person name="Meldrim J."/>
            <person name="Meneus L."/>
            <person name="Mihai O."/>
            <person name="Mihalev A."/>
            <person name="Mihova T."/>
            <person name="Mittelman R."/>
            <person name="Mlenga V."/>
            <person name="Montmayeur A."/>
            <person name="Mulrain L."/>
            <person name="Navidi A."/>
            <person name="Naylor J."/>
            <person name="Negash T."/>
            <person name="Nguyen T."/>
            <person name="Nguyen N."/>
            <person name="Nicol R."/>
            <person name="Norbu C."/>
            <person name="Norbu N."/>
            <person name="Novod N."/>
            <person name="O'Neill B."/>
            <person name="Osman S."/>
            <person name="Markiewicz E."/>
            <person name="Oyono O.L."/>
            <person name="Patti C."/>
            <person name="Phunkhang P."/>
            <person name="Pierre F."/>
            <person name="Priest M."/>
            <person name="Raghuraman S."/>
            <person name="Rege F."/>
            <person name="Reyes R."/>
            <person name="Rise C."/>
            <person name="Rogov P."/>
            <person name="Ross K."/>
            <person name="Ryan E."/>
            <person name="Settipalli S."/>
            <person name="Shea T."/>
            <person name="Sherpa N."/>
            <person name="Shi L."/>
            <person name="Shih D."/>
            <person name="Sparrow T."/>
            <person name="Spaulding J."/>
            <person name="Stalker J."/>
            <person name="Stange-Thomann N."/>
            <person name="Stavropoulos S."/>
            <person name="Stone C."/>
            <person name="Strader C."/>
            <person name="Tesfaye S."/>
            <person name="Thomson T."/>
            <person name="Thoulutsang Y."/>
            <person name="Thoulutsang D."/>
            <person name="Topham K."/>
            <person name="Topping I."/>
            <person name="Tsamla T."/>
            <person name="Vassiliev H."/>
            <person name="Vo A."/>
            <person name="Wangchuk T."/>
            <person name="Wangdi T."/>
            <person name="Weiand M."/>
            <person name="Wilkinson J."/>
            <person name="Wilson A."/>
            <person name="Yadav S."/>
            <person name="Young G."/>
            <person name="Yu Q."/>
            <person name="Zembek L."/>
            <person name="Zhong D."/>
            <person name="Zimmer A."/>
            <person name="Zwirko Z."/>
            <person name="Jaffe D.B."/>
            <person name="Alvarez P."/>
            <person name="Brockman W."/>
            <person name="Butler J."/>
            <person name="Chin C."/>
            <person name="Gnerre S."/>
            <person name="Grabherr M."/>
            <person name="Kleber M."/>
            <person name="Mauceli E."/>
            <person name="MacCallum I."/>
        </authorList>
    </citation>
    <scope>NUCLEOTIDE SEQUENCE [LARGE SCALE GENOMIC DNA]</scope>
    <source>
        <strain evidence="8">MSH-3 / Tucson 14011-0111.49</strain>
    </source>
</reference>
<dbReference type="EC" id="3.2.1.28" evidence="3"/>
<dbReference type="Pfam" id="PF01204">
    <property type="entry name" value="Trehalase"/>
    <property type="match status" value="1"/>
</dbReference>
<name>B4H4X4_DROPE</name>
<dbReference type="SMR" id="B4H4X4"/>
<dbReference type="InterPro" id="IPR008928">
    <property type="entry name" value="6-hairpin_glycosidase_sf"/>
</dbReference>
<dbReference type="AlphaFoldDB" id="B4H4X4"/>
<dbReference type="eggNOG" id="KOG0602">
    <property type="taxonomic scope" value="Eukaryota"/>
</dbReference>
<sequence>MAAQTGPTTNHKINGNGEIYCYGDLLNTIQMAKLFEDSKTFVDMKLKQTPAKTLADFELLMEAKNRTPSREDLQKFVDYNAEEFGGHGGGGEYGVQTGFGWSNGVIIEWLSKHGRELSEGYVGGGAGEEPQ</sequence>
<comment type="catalytic activity">
    <reaction evidence="1">
        <text>alpha,alpha-trehalose + H2O = alpha-D-glucose + beta-D-glucose</text>
        <dbReference type="Rhea" id="RHEA:32675"/>
        <dbReference type="ChEBI" id="CHEBI:15377"/>
        <dbReference type="ChEBI" id="CHEBI:15903"/>
        <dbReference type="ChEBI" id="CHEBI:16551"/>
        <dbReference type="ChEBI" id="CHEBI:17925"/>
        <dbReference type="EC" id="3.2.1.28"/>
    </reaction>
</comment>
<evidence type="ECO:0000256" key="3">
    <source>
        <dbReference type="ARBA" id="ARBA00012757"/>
    </source>
</evidence>
<dbReference type="Gene3D" id="1.50.10.10">
    <property type="match status" value="2"/>
</dbReference>
<dbReference type="STRING" id="7234.B4H4X4"/>
<dbReference type="HOGENOM" id="CLU_1929768_0_0_1"/>
<dbReference type="SUPFAM" id="SSF48208">
    <property type="entry name" value="Six-hairpin glycosidases"/>
    <property type="match status" value="2"/>
</dbReference>
<dbReference type="InterPro" id="IPR001661">
    <property type="entry name" value="Glyco_hydro_37"/>
</dbReference>
<evidence type="ECO:0000256" key="6">
    <source>
        <dbReference type="ARBA" id="ARBA00031637"/>
    </source>
</evidence>
<evidence type="ECO:0000256" key="1">
    <source>
        <dbReference type="ARBA" id="ARBA00001576"/>
    </source>
</evidence>